<reference evidence="1" key="1">
    <citation type="submission" date="2018-04" db="EMBL/GenBank/DDBJ databases">
        <title>WGS assembly of Panicum hallii.</title>
        <authorList>
            <person name="Lovell J."/>
            <person name="Jenkins J."/>
            <person name="Lowry D."/>
            <person name="Mamidi S."/>
            <person name="Sreedasyam A."/>
            <person name="Weng X."/>
            <person name="Barry K."/>
            <person name="Bonette J."/>
            <person name="Campitelli B."/>
            <person name="Daum C."/>
            <person name="Gordon S."/>
            <person name="Gould B."/>
            <person name="Lipzen A."/>
            <person name="Macqueen A."/>
            <person name="Palacio-Mejia J."/>
            <person name="Plott C."/>
            <person name="Shakirov E."/>
            <person name="Shu S."/>
            <person name="Yoshinaga Y."/>
            <person name="Zane M."/>
            <person name="Rokhsar D."/>
            <person name="Grimwood J."/>
            <person name="Schmutz J."/>
            <person name="Juenger T."/>
        </authorList>
    </citation>
    <scope>NUCLEOTIDE SEQUENCE [LARGE SCALE GENOMIC DNA]</scope>
    <source>
        <strain evidence="1">FIL2</strain>
    </source>
</reference>
<dbReference type="Gramene" id="PVH37843">
    <property type="protein sequence ID" value="PVH37843"/>
    <property type="gene ID" value="PAHAL_5G102400"/>
</dbReference>
<dbReference type="AlphaFoldDB" id="A0A2T8IJI5"/>
<evidence type="ECO:0000313" key="1">
    <source>
        <dbReference type="EMBL" id="PVH37843.1"/>
    </source>
</evidence>
<accession>A0A2T8IJI5</accession>
<organism evidence="1">
    <name type="scientific">Panicum hallii</name>
    <dbReference type="NCBI Taxonomy" id="206008"/>
    <lineage>
        <taxon>Eukaryota</taxon>
        <taxon>Viridiplantae</taxon>
        <taxon>Streptophyta</taxon>
        <taxon>Embryophyta</taxon>
        <taxon>Tracheophyta</taxon>
        <taxon>Spermatophyta</taxon>
        <taxon>Magnoliopsida</taxon>
        <taxon>Liliopsida</taxon>
        <taxon>Poales</taxon>
        <taxon>Poaceae</taxon>
        <taxon>PACMAD clade</taxon>
        <taxon>Panicoideae</taxon>
        <taxon>Panicodae</taxon>
        <taxon>Paniceae</taxon>
        <taxon>Panicinae</taxon>
        <taxon>Panicum</taxon>
        <taxon>Panicum sect. Panicum</taxon>
    </lineage>
</organism>
<name>A0A2T8IJI5_9POAL</name>
<dbReference type="EMBL" id="CM008050">
    <property type="protein sequence ID" value="PVH37843.1"/>
    <property type="molecule type" value="Genomic_DNA"/>
</dbReference>
<sequence>MARADAMRSPALRIFSRLPPGFPPTPTPMCPISAARLGAALLSHAPPPAPPQAPPRHYYALRHPTCRAVTPSSLARRAGVDAEFFLLEARARPGPRYGARSDPALLAQGAAPELYPCQSIIVAGEEISAHSACTFPATTAFPGTARWSEQSRASG</sequence>
<protein>
    <submittedName>
        <fullName evidence="1">Uncharacterized protein</fullName>
    </submittedName>
</protein>
<dbReference type="Proteomes" id="UP000243499">
    <property type="component" value="Chromosome 5"/>
</dbReference>
<gene>
    <name evidence="1" type="ORF">PAHAL_5G102400</name>
</gene>
<proteinExistence type="predicted"/>